<name>A0ABW4BV66_9LACO</name>
<evidence type="ECO:0000313" key="2">
    <source>
        <dbReference type="Proteomes" id="UP001597251"/>
    </source>
</evidence>
<accession>A0ABW4BV66</accession>
<dbReference type="RefSeq" id="WP_125677291.1">
    <property type="nucleotide sequence ID" value="NZ_JBHTOI010000041.1"/>
</dbReference>
<gene>
    <name evidence="1" type="ORF">ACFQ42_06795</name>
</gene>
<reference evidence="2" key="1">
    <citation type="journal article" date="2019" name="Int. J. Syst. Evol. Microbiol.">
        <title>The Global Catalogue of Microorganisms (GCM) 10K type strain sequencing project: providing services to taxonomists for standard genome sequencing and annotation.</title>
        <authorList>
            <consortium name="The Broad Institute Genomics Platform"/>
            <consortium name="The Broad Institute Genome Sequencing Center for Infectious Disease"/>
            <person name="Wu L."/>
            <person name="Ma J."/>
        </authorList>
    </citation>
    <scope>NUCLEOTIDE SEQUENCE [LARGE SCALE GENOMIC DNA]</scope>
    <source>
        <strain evidence="2">CCM 8936</strain>
    </source>
</reference>
<keyword evidence="2" id="KW-1185">Reference proteome</keyword>
<dbReference type="EMBL" id="JBHTOI010000041">
    <property type="protein sequence ID" value="MFD1418442.1"/>
    <property type="molecule type" value="Genomic_DNA"/>
</dbReference>
<comment type="caution">
    <text evidence="1">The sequence shown here is derived from an EMBL/GenBank/DDBJ whole genome shotgun (WGS) entry which is preliminary data.</text>
</comment>
<sequence length="159" mass="19047">MNSAINRKNASLVAEDLLNRYDQASDIPEDDPTLLILRKWFRPRRYEKKVRKPYSYYTFDTERAQELLDSGKFKQDISDELGIGQWVLNDRIKKGILSDKKWLEEINNRLPKYRLMYDRRIQMVGTINEIRNRMNYTALDIERLSHKSLGLHIEKIKDK</sequence>
<organism evidence="1 2">
    <name type="scientific">Companilactobacillus keshanensis</name>
    <dbReference type="NCBI Taxonomy" id="2486003"/>
    <lineage>
        <taxon>Bacteria</taxon>
        <taxon>Bacillati</taxon>
        <taxon>Bacillota</taxon>
        <taxon>Bacilli</taxon>
        <taxon>Lactobacillales</taxon>
        <taxon>Lactobacillaceae</taxon>
        <taxon>Companilactobacillus</taxon>
    </lineage>
</organism>
<protein>
    <recommendedName>
        <fullName evidence="3">MerR family transcriptional regulator</fullName>
    </recommendedName>
</protein>
<evidence type="ECO:0008006" key="3">
    <source>
        <dbReference type="Google" id="ProtNLM"/>
    </source>
</evidence>
<dbReference type="Proteomes" id="UP001597251">
    <property type="component" value="Unassembled WGS sequence"/>
</dbReference>
<proteinExistence type="predicted"/>
<evidence type="ECO:0000313" key="1">
    <source>
        <dbReference type="EMBL" id="MFD1418442.1"/>
    </source>
</evidence>